<dbReference type="RefSeq" id="WP_064024252.1">
    <property type="nucleotide sequence ID" value="NZ_CP023669.1"/>
</dbReference>
<organism evidence="1 2">
    <name type="scientific">Methylomonas koyamae</name>
    <dbReference type="NCBI Taxonomy" id="702114"/>
    <lineage>
        <taxon>Bacteria</taxon>
        <taxon>Pseudomonadati</taxon>
        <taxon>Pseudomonadota</taxon>
        <taxon>Gammaproteobacteria</taxon>
        <taxon>Methylococcales</taxon>
        <taxon>Methylococcaceae</taxon>
        <taxon>Methylomonas</taxon>
    </lineage>
</organism>
<protein>
    <submittedName>
        <fullName evidence="1">Uncharacterized protein</fullName>
    </submittedName>
</protein>
<comment type="caution">
    <text evidence="1">The sequence shown here is derived from an EMBL/GenBank/DDBJ whole genome shotgun (WGS) entry which is preliminary data.</text>
</comment>
<evidence type="ECO:0000313" key="1">
    <source>
        <dbReference type="EMBL" id="OAI30065.1"/>
    </source>
</evidence>
<gene>
    <name evidence="1" type="ORF">A1356_22505</name>
</gene>
<proteinExistence type="predicted"/>
<name>A0A291IJZ3_9GAMM</name>
<dbReference type="KEGG" id="mko:MKLM6_2303"/>
<evidence type="ECO:0000313" key="2">
    <source>
        <dbReference type="Proteomes" id="UP000077734"/>
    </source>
</evidence>
<dbReference type="AlphaFoldDB" id="A0A291IJZ3"/>
<keyword evidence="2" id="KW-1185">Reference proteome</keyword>
<dbReference type="Proteomes" id="UP000077734">
    <property type="component" value="Unassembled WGS sequence"/>
</dbReference>
<sequence length="113" mass="12876">MDSILEWLSSILTAITCVGEKVICVAKVFIKFLMDLVLWGPRYLYREIADYLGAFIKSTHIGEVWTQVITGITAFEDVFGYWWDLFELSSMLSSVITALILRFILRHLPVIGG</sequence>
<accession>A0A291IJZ3</accession>
<dbReference type="EMBL" id="LUUL01000015">
    <property type="protein sequence ID" value="OAI30065.1"/>
    <property type="molecule type" value="Genomic_DNA"/>
</dbReference>
<reference evidence="1 2" key="1">
    <citation type="submission" date="2016-03" db="EMBL/GenBank/DDBJ databases">
        <authorList>
            <person name="Heylen K."/>
            <person name="De Vos P."/>
            <person name="Vekeman B."/>
        </authorList>
    </citation>
    <scope>NUCLEOTIDE SEQUENCE [LARGE SCALE GENOMIC DNA]</scope>
    <source>
        <strain evidence="1 2">R-49807</strain>
    </source>
</reference>